<reference evidence="1 2" key="1">
    <citation type="submission" date="2008-04" db="EMBL/GenBank/DDBJ databases">
        <title>Complete sequence of chromosome of Natranaerobius thermophilus JW/NM-WN-LF.</title>
        <authorList>
            <consortium name="US DOE Joint Genome Institute"/>
            <person name="Copeland A."/>
            <person name="Lucas S."/>
            <person name="Lapidus A."/>
            <person name="Glavina del Rio T."/>
            <person name="Dalin E."/>
            <person name="Tice H."/>
            <person name="Bruce D."/>
            <person name="Goodwin L."/>
            <person name="Pitluck S."/>
            <person name="Chertkov O."/>
            <person name="Brettin T."/>
            <person name="Detter J.C."/>
            <person name="Han C."/>
            <person name="Kuske C.R."/>
            <person name="Schmutz J."/>
            <person name="Larimer F."/>
            <person name="Land M."/>
            <person name="Hauser L."/>
            <person name="Kyrpides N."/>
            <person name="Lykidis A."/>
            <person name="Mesbah N.M."/>
            <person name="Wiegel J."/>
        </authorList>
    </citation>
    <scope>NUCLEOTIDE SEQUENCE [LARGE SCALE GENOMIC DNA]</scope>
    <source>
        <strain evidence="2">ATCC BAA-1301 / DSM 18059 / JW/NM-WN-LF</strain>
    </source>
</reference>
<sequence length="152" mass="17933">MVLFILICALVIILYINPYLFYTITFEGPTEASDYYLDSIAKSNSLRDKQAFKSGDNTHVNFIKDLNEDDNEYSIYPKRRTVDVNVENQSAKVKQYFMIKGVPKENNENISAYINKYFHLIEVQENSWKIDEVELQDFEGSDYIKEILYKKR</sequence>
<dbReference type="InParanoid" id="B2A415"/>
<dbReference type="AlphaFoldDB" id="B2A415"/>
<proteinExistence type="predicted"/>
<organism evidence="1 2">
    <name type="scientific">Natranaerobius thermophilus (strain ATCC BAA-1301 / DSM 18059 / JW/NM-WN-LF)</name>
    <dbReference type="NCBI Taxonomy" id="457570"/>
    <lineage>
        <taxon>Bacteria</taxon>
        <taxon>Bacillati</taxon>
        <taxon>Bacillota</taxon>
        <taxon>Clostridia</taxon>
        <taxon>Natranaerobiales</taxon>
        <taxon>Natranaerobiaceae</taxon>
        <taxon>Natranaerobius</taxon>
    </lineage>
</organism>
<evidence type="ECO:0000313" key="2">
    <source>
        <dbReference type="Proteomes" id="UP000001683"/>
    </source>
</evidence>
<dbReference type="STRING" id="457570.Nther_1539"/>
<dbReference type="HOGENOM" id="CLU_1720377_0_0_9"/>
<dbReference type="EMBL" id="CP001034">
    <property type="protein sequence ID" value="ACB85117.1"/>
    <property type="molecule type" value="Genomic_DNA"/>
</dbReference>
<dbReference type="RefSeq" id="WP_012447987.1">
    <property type="nucleotide sequence ID" value="NC_010718.1"/>
</dbReference>
<gene>
    <name evidence="1" type="ordered locus">Nther_1539</name>
</gene>
<reference evidence="1 2" key="2">
    <citation type="journal article" date="2011" name="J. Bacteriol.">
        <title>Complete genome sequence of the anaerobic, halophilic alkalithermophile Natranaerobius thermophilus JW/NM-WN-LF.</title>
        <authorList>
            <person name="Zhao B."/>
            <person name="Mesbah N.M."/>
            <person name="Dalin E."/>
            <person name="Goodwin L."/>
            <person name="Nolan M."/>
            <person name="Pitluck S."/>
            <person name="Chertkov O."/>
            <person name="Brettin T.S."/>
            <person name="Han J."/>
            <person name="Larimer F.W."/>
            <person name="Land M.L."/>
            <person name="Hauser L."/>
            <person name="Kyrpides N."/>
            <person name="Wiegel J."/>
        </authorList>
    </citation>
    <scope>NUCLEOTIDE SEQUENCE [LARGE SCALE GENOMIC DNA]</scope>
    <source>
        <strain evidence="2">ATCC BAA-1301 / DSM 18059 / JW/NM-WN-LF</strain>
    </source>
</reference>
<keyword evidence="2" id="KW-1185">Reference proteome</keyword>
<protein>
    <submittedName>
        <fullName evidence="1">Uncharacterized protein</fullName>
    </submittedName>
</protein>
<name>B2A415_NATTJ</name>
<dbReference type="Proteomes" id="UP000001683">
    <property type="component" value="Chromosome"/>
</dbReference>
<evidence type="ECO:0000313" key="1">
    <source>
        <dbReference type="EMBL" id="ACB85117.1"/>
    </source>
</evidence>
<accession>B2A415</accession>
<dbReference type="KEGG" id="nth:Nther_1539"/>